<evidence type="ECO:0000313" key="9">
    <source>
        <dbReference type="EMBL" id="KAH0462039.1"/>
    </source>
</evidence>
<comment type="similarity">
    <text evidence="1">Belongs to the ATP-dependent AMP-binding enzyme family.</text>
</comment>
<organism evidence="9 10">
    <name type="scientific">Dendrobium chrysotoxum</name>
    <name type="common">Orchid</name>
    <dbReference type="NCBI Taxonomy" id="161865"/>
    <lineage>
        <taxon>Eukaryota</taxon>
        <taxon>Viridiplantae</taxon>
        <taxon>Streptophyta</taxon>
        <taxon>Embryophyta</taxon>
        <taxon>Tracheophyta</taxon>
        <taxon>Spermatophyta</taxon>
        <taxon>Magnoliopsida</taxon>
        <taxon>Liliopsida</taxon>
        <taxon>Asparagales</taxon>
        <taxon>Orchidaceae</taxon>
        <taxon>Epidendroideae</taxon>
        <taxon>Malaxideae</taxon>
        <taxon>Dendrobiinae</taxon>
        <taxon>Dendrobium</taxon>
    </lineage>
</organism>
<dbReference type="PANTHER" id="PTHR24096:SF149">
    <property type="entry name" value="AMP-BINDING DOMAIN-CONTAINING PROTEIN-RELATED"/>
    <property type="match status" value="1"/>
</dbReference>
<dbReference type="AlphaFoldDB" id="A0AAV7H1V0"/>
<evidence type="ECO:0000259" key="7">
    <source>
        <dbReference type="Pfam" id="PF00501"/>
    </source>
</evidence>
<dbReference type="Proteomes" id="UP000775213">
    <property type="component" value="Unassembled WGS sequence"/>
</dbReference>
<dbReference type="EC" id="6.2.1.12" evidence="2"/>
<dbReference type="GO" id="GO:0005524">
    <property type="term" value="F:ATP binding"/>
    <property type="evidence" value="ECO:0007669"/>
    <property type="project" value="UniProtKB-KW"/>
</dbReference>
<keyword evidence="10" id="KW-1185">Reference proteome</keyword>
<keyword evidence="4" id="KW-0067">ATP-binding</keyword>
<proteinExistence type="inferred from homology"/>
<dbReference type="InterPro" id="IPR025110">
    <property type="entry name" value="AMP-bd_C"/>
</dbReference>
<dbReference type="GO" id="GO:0009698">
    <property type="term" value="P:phenylpropanoid metabolic process"/>
    <property type="evidence" value="ECO:0007669"/>
    <property type="project" value="UniProtKB-ARBA"/>
</dbReference>
<dbReference type="InterPro" id="IPR000873">
    <property type="entry name" value="AMP-dep_synth/lig_dom"/>
</dbReference>
<dbReference type="CDD" id="cd05904">
    <property type="entry name" value="4CL"/>
    <property type="match status" value="1"/>
</dbReference>
<keyword evidence="3" id="KW-0436">Ligase</keyword>
<dbReference type="GO" id="GO:0005777">
    <property type="term" value="C:peroxisome"/>
    <property type="evidence" value="ECO:0007669"/>
    <property type="project" value="TreeGrafter"/>
</dbReference>
<gene>
    <name evidence="9" type="ORF">IEQ34_009614</name>
</gene>
<evidence type="ECO:0000313" key="10">
    <source>
        <dbReference type="Proteomes" id="UP000775213"/>
    </source>
</evidence>
<keyword evidence="6" id="KW-1133">Transmembrane helix</keyword>
<evidence type="ECO:0000256" key="3">
    <source>
        <dbReference type="ARBA" id="ARBA00022598"/>
    </source>
</evidence>
<keyword evidence="6" id="KW-0812">Transmembrane</keyword>
<sequence>MAETVPKRTALSHPNPIWFCPKTGIYTSKHSPIPLTQNPLQDLVTFLFSKPHKGEKALIDSLSGLYFSYSDIRSKVEALVSGLHHVGILKGQVVLILLPNSIFFPIILLSVLSLGAIITTMNPLSSPQEIKKLTAGLNIGLVFAQLEKVGTLDSLGVPVVSVPSDLNYDSLKFTFFDKMISCKQQITFRPVIQQSDTAAILFTSGTSGFSKAVILTHGNFIAMVELFVRFEASQYEKESWKDVYLATIPMFHVYGMSLFVFGLLSLGSTIVVMKRFDAQEAIRAMDRYGVTHLPLVPPIMAALIKTKDATGCVLRSLKQVSCGAAPLSQKLIKEFLCRFEHVDLIQGYGMTESTAVGTRGFNNKNCKKYTSSGLLAPNMEAKVVDQEDGIFLPPGKMGELWLRGPAIMKGNLAFNFSFLHKSFYITAGYLNDEKGTASIIDRNGWLKTGDIGYFDQDGYLFIVDRLKDVIKYKGFQVAPADLEAVLTSNTEIVDAAVTSDLDEEAGEIPVAFVVKRHDSNISSAEIIQFVAKKVAPYKKVRRVVFVQSIPRTPAGKIMRRELRNRYCASKL</sequence>
<protein>
    <recommendedName>
        <fullName evidence="2">4-coumarate--CoA ligase</fullName>
        <ecNumber evidence="2">6.2.1.12</ecNumber>
    </recommendedName>
</protein>
<dbReference type="Pfam" id="PF00501">
    <property type="entry name" value="AMP-binding"/>
    <property type="match status" value="1"/>
</dbReference>
<dbReference type="InterPro" id="IPR042099">
    <property type="entry name" value="ANL_N_sf"/>
</dbReference>
<feature type="transmembrane region" description="Helical" evidence="6">
    <location>
        <begin position="251"/>
        <end position="273"/>
    </location>
</feature>
<comment type="caution">
    <text evidence="9">The sequence shown here is derived from an EMBL/GenBank/DDBJ whole genome shotgun (WGS) entry which is preliminary data.</text>
</comment>
<comment type="catalytic activity">
    <reaction evidence="5">
        <text>(E)-4-coumarate + ATP + CoA = (E)-4-coumaroyl-CoA + AMP + diphosphate</text>
        <dbReference type="Rhea" id="RHEA:19641"/>
        <dbReference type="ChEBI" id="CHEBI:12876"/>
        <dbReference type="ChEBI" id="CHEBI:30616"/>
        <dbReference type="ChEBI" id="CHEBI:33019"/>
        <dbReference type="ChEBI" id="CHEBI:57287"/>
        <dbReference type="ChEBI" id="CHEBI:85008"/>
        <dbReference type="ChEBI" id="CHEBI:456215"/>
        <dbReference type="EC" id="6.2.1.12"/>
    </reaction>
    <physiologicalReaction direction="left-to-right" evidence="5">
        <dbReference type="Rhea" id="RHEA:19642"/>
    </physiologicalReaction>
</comment>
<dbReference type="Gene3D" id="3.30.300.30">
    <property type="match status" value="1"/>
</dbReference>
<keyword evidence="6" id="KW-0472">Membrane</keyword>
<dbReference type="PROSITE" id="PS00455">
    <property type="entry name" value="AMP_BINDING"/>
    <property type="match status" value="1"/>
</dbReference>
<dbReference type="GO" id="GO:0006744">
    <property type="term" value="P:ubiquinone biosynthetic process"/>
    <property type="evidence" value="ECO:0007669"/>
    <property type="project" value="TreeGrafter"/>
</dbReference>
<feature type="transmembrane region" description="Helical" evidence="6">
    <location>
        <begin position="93"/>
        <end position="118"/>
    </location>
</feature>
<dbReference type="InterPro" id="IPR045851">
    <property type="entry name" value="AMP-bd_C_sf"/>
</dbReference>
<dbReference type="EMBL" id="JAGFBR010000009">
    <property type="protein sequence ID" value="KAH0462039.1"/>
    <property type="molecule type" value="Genomic_DNA"/>
</dbReference>
<evidence type="ECO:0000256" key="1">
    <source>
        <dbReference type="ARBA" id="ARBA00006432"/>
    </source>
</evidence>
<reference evidence="9 10" key="1">
    <citation type="journal article" date="2021" name="Hortic Res">
        <title>Chromosome-scale assembly of the Dendrobium chrysotoxum genome enhances the understanding of orchid evolution.</title>
        <authorList>
            <person name="Zhang Y."/>
            <person name="Zhang G.Q."/>
            <person name="Zhang D."/>
            <person name="Liu X.D."/>
            <person name="Xu X.Y."/>
            <person name="Sun W.H."/>
            <person name="Yu X."/>
            <person name="Zhu X."/>
            <person name="Wang Z.W."/>
            <person name="Zhao X."/>
            <person name="Zhong W.Y."/>
            <person name="Chen H."/>
            <person name="Yin W.L."/>
            <person name="Huang T."/>
            <person name="Niu S.C."/>
            <person name="Liu Z.J."/>
        </authorList>
    </citation>
    <scope>NUCLEOTIDE SEQUENCE [LARGE SCALE GENOMIC DNA]</scope>
    <source>
        <strain evidence="9">Lindl</strain>
    </source>
</reference>
<evidence type="ECO:0000259" key="8">
    <source>
        <dbReference type="Pfam" id="PF13193"/>
    </source>
</evidence>
<name>A0AAV7H1V0_DENCH</name>
<dbReference type="SUPFAM" id="SSF56801">
    <property type="entry name" value="Acetyl-CoA synthetase-like"/>
    <property type="match status" value="1"/>
</dbReference>
<evidence type="ECO:0000256" key="4">
    <source>
        <dbReference type="ARBA" id="ARBA00022840"/>
    </source>
</evidence>
<dbReference type="GO" id="GO:0106290">
    <property type="term" value="F:trans-cinnamate-CoA ligase activity"/>
    <property type="evidence" value="ECO:0007669"/>
    <property type="project" value="UniProtKB-ARBA"/>
</dbReference>
<feature type="domain" description="AMP-dependent synthetase/ligase" evidence="7">
    <location>
        <begin position="54"/>
        <end position="410"/>
    </location>
</feature>
<dbReference type="InterPro" id="IPR020845">
    <property type="entry name" value="AMP-binding_CS"/>
</dbReference>
<dbReference type="FunFam" id="3.30.300.30:FF:000007">
    <property type="entry name" value="4-coumarate--CoA ligase 2"/>
    <property type="match status" value="1"/>
</dbReference>
<dbReference type="Pfam" id="PF13193">
    <property type="entry name" value="AMP-binding_C"/>
    <property type="match status" value="1"/>
</dbReference>
<dbReference type="Gene3D" id="3.40.50.12780">
    <property type="entry name" value="N-terminal domain of ligase-like"/>
    <property type="match status" value="1"/>
</dbReference>
<accession>A0AAV7H1V0</accession>
<evidence type="ECO:0000256" key="6">
    <source>
        <dbReference type="SAM" id="Phobius"/>
    </source>
</evidence>
<dbReference type="PANTHER" id="PTHR24096">
    <property type="entry name" value="LONG-CHAIN-FATTY-ACID--COA LIGASE"/>
    <property type="match status" value="1"/>
</dbReference>
<feature type="domain" description="AMP-binding enzyme C-terminal" evidence="8">
    <location>
        <begin position="482"/>
        <end position="556"/>
    </location>
</feature>
<keyword evidence="4" id="KW-0547">Nucleotide-binding</keyword>
<evidence type="ECO:0000256" key="5">
    <source>
        <dbReference type="ARBA" id="ARBA00034252"/>
    </source>
</evidence>
<dbReference type="GO" id="GO:0016207">
    <property type="term" value="F:4-coumarate-CoA ligase activity"/>
    <property type="evidence" value="ECO:0007669"/>
    <property type="project" value="UniProtKB-EC"/>
</dbReference>
<evidence type="ECO:0000256" key="2">
    <source>
        <dbReference type="ARBA" id="ARBA00012959"/>
    </source>
</evidence>